<dbReference type="Pfam" id="PF08495">
    <property type="entry name" value="FIST"/>
    <property type="match status" value="1"/>
</dbReference>
<dbReference type="SMART" id="SM01204">
    <property type="entry name" value="FIST_C"/>
    <property type="match status" value="1"/>
</dbReference>
<dbReference type="PANTHER" id="PTHR40252:SF2">
    <property type="entry name" value="BLR0328 PROTEIN"/>
    <property type="match status" value="1"/>
</dbReference>
<comment type="caution">
    <text evidence="3">The sequence shown here is derived from an EMBL/GenBank/DDBJ whole genome shotgun (WGS) entry which is preliminary data.</text>
</comment>
<evidence type="ECO:0000259" key="2">
    <source>
        <dbReference type="SMART" id="SM01204"/>
    </source>
</evidence>
<dbReference type="EMBL" id="JBGUAW010000001">
    <property type="protein sequence ID" value="MFA9459484.1"/>
    <property type="molecule type" value="Genomic_DNA"/>
</dbReference>
<dbReference type="SMART" id="SM00897">
    <property type="entry name" value="FIST"/>
    <property type="match status" value="1"/>
</dbReference>
<dbReference type="PANTHER" id="PTHR40252">
    <property type="entry name" value="BLR0328 PROTEIN"/>
    <property type="match status" value="1"/>
</dbReference>
<feature type="domain" description="FIST C-domain" evidence="2">
    <location>
        <begin position="224"/>
        <end position="367"/>
    </location>
</feature>
<evidence type="ECO:0000313" key="3">
    <source>
        <dbReference type="EMBL" id="MFA9459484.1"/>
    </source>
</evidence>
<sequence length="391" mass="41612">MQVQQAVIPGKIPAFKFGRQSMLQDALSDAHLVMVFGPLKKMQSSGLPRLLREHYPDAEVIGCSTSGEISSAEGVTEDPVTVTAVHWSRTHMRVEEARARDMGLSFNAGWQLGERLAGPDLAAVLLLADGLAVNGSDLLVGLQQVLPPEVPVLGGLAGDNAAFTHTVVLHNDRVQSGYAVAVGLYGRGLRVGSGSLSGWEPFGALHTVTRSLRNTVYEIDGRPALEVYKEYLGTEAGRLPGSGLSYPVAVMDGEGAGEEAEIQLVRTLLGVDEKEQSLVFAGNIKQDARIRICRSTEHQLIQSAGESGRSALGEAGSGSGLALLVSCVGRKLVLGRRVADEVEAVSRAFGPEAVLTGFYSNGEMCPGRREPRSLLHNQTMTVAHLEEVDDP</sequence>
<accession>A0ABV4TQR3</accession>
<name>A0ABV4TQR3_9GAMM</name>
<evidence type="ECO:0000313" key="4">
    <source>
        <dbReference type="Proteomes" id="UP001575181"/>
    </source>
</evidence>
<protein>
    <submittedName>
        <fullName evidence="3">FIST signal transduction protein</fullName>
    </submittedName>
</protein>
<evidence type="ECO:0000259" key="1">
    <source>
        <dbReference type="SMART" id="SM00897"/>
    </source>
</evidence>
<gene>
    <name evidence="3" type="ORF">ACERLL_01420</name>
</gene>
<dbReference type="InterPro" id="IPR019494">
    <property type="entry name" value="FIST_C"/>
</dbReference>
<dbReference type="RefSeq" id="WP_373654269.1">
    <property type="nucleotide sequence ID" value="NZ_JBGUAW010000001.1"/>
</dbReference>
<dbReference type="Pfam" id="PF10442">
    <property type="entry name" value="FIST_C"/>
    <property type="match status" value="1"/>
</dbReference>
<keyword evidence="4" id="KW-1185">Reference proteome</keyword>
<reference evidence="3 4" key="1">
    <citation type="submission" date="2024-08" db="EMBL/GenBank/DDBJ databases">
        <title>Whole-genome sequencing of halo(alkali)philic microorganisms from hypersaline lakes.</title>
        <authorList>
            <person name="Sorokin D.Y."/>
            <person name="Merkel A.Y."/>
            <person name="Messina E."/>
            <person name="Yakimov M."/>
        </authorList>
    </citation>
    <scope>NUCLEOTIDE SEQUENCE [LARGE SCALE GENOMIC DNA]</scope>
    <source>
        <strain evidence="3 4">Cl-TMA</strain>
    </source>
</reference>
<proteinExistence type="predicted"/>
<dbReference type="InterPro" id="IPR013702">
    <property type="entry name" value="FIST_domain_N"/>
</dbReference>
<feature type="domain" description="FIST" evidence="1">
    <location>
        <begin position="29"/>
        <end position="223"/>
    </location>
</feature>
<dbReference type="Proteomes" id="UP001575181">
    <property type="component" value="Unassembled WGS sequence"/>
</dbReference>
<organism evidence="3 4">
    <name type="scientific">Thiohalorhabdus methylotrophus</name>
    <dbReference type="NCBI Taxonomy" id="3242694"/>
    <lineage>
        <taxon>Bacteria</taxon>
        <taxon>Pseudomonadati</taxon>
        <taxon>Pseudomonadota</taxon>
        <taxon>Gammaproteobacteria</taxon>
        <taxon>Thiohalorhabdales</taxon>
        <taxon>Thiohalorhabdaceae</taxon>
        <taxon>Thiohalorhabdus</taxon>
    </lineage>
</organism>